<dbReference type="InterPro" id="IPR022684">
    <property type="entry name" value="Calpain_cysteine_protease"/>
</dbReference>
<dbReference type="GO" id="GO:0006508">
    <property type="term" value="P:proteolysis"/>
    <property type="evidence" value="ECO:0007669"/>
    <property type="project" value="InterPro"/>
</dbReference>
<sequence length="154" mass="17327">SFAYNPQFGIEISGPDPEDADGLCTVIFAVLQKNRRELKQKGLDNLAIGFAVYEVDKIYGHLDRNFFATHKSIARSAAFINLREVDKIYGHLDRNFFATHKSIARSAAFINLREVRSTISLNIFSCNASKTNSLSALCCYISFFFSVNCFSLLH</sequence>
<dbReference type="InterPro" id="IPR022682">
    <property type="entry name" value="Calpain_domain_III"/>
</dbReference>
<dbReference type="Pfam" id="PF01067">
    <property type="entry name" value="Calpain_III"/>
    <property type="match status" value="1"/>
</dbReference>
<dbReference type="GO" id="GO:0004198">
    <property type="term" value="F:calcium-dependent cysteine-type endopeptidase activity"/>
    <property type="evidence" value="ECO:0007669"/>
    <property type="project" value="InterPro"/>
</dbReference>
<evidence type="ECO:0000313" key="4">
    <source>
        <dbReference type="WBParaSite" id="ALUE_0002327301-mRNA-1"/>
    </source>
</evidence>
<dbReference type="Proteomes" id="UP000036681">
    <property type="component" value="Unplaced"/>
</dbReference>
<evidence type="ECO:0000259" key="2">
    <source>
        <dbReference type="SMART" id="SM00720"/>
    </source>
</evidence>
<feature type="domain" description="Peptidase C2 calpain" evidence="2">
    <location>
        <begin position="1"/>
        <end position="105"/>
    </location>
</feature>
<dbReference type="SUPFAM" id="SSF49758">
    <property type="entry name" value="Calpain large subunit, middle domain (domain III)"/>
    <property type="match status" value="1"/>
</dbReference>
<dbReference type="InterPro" id="IPR022683">
    <property type="entry name" value="Calpain_III"/>
</dbReference>
<dbReference type="AlphaFoldDB" id="A0A0M3IWZ5"/>
<dbReference type="WBParaSite" id="ALUE_0002327301-mRNA-1">
    <property type="protein sequence ID" value="ALUE_0002327301-mRNA-1"/>
    <property type="gene ID" value="ALUE_0002327301"/>
</dbReference>
<dbReference type="SMART" id="SM00720">
    <property type="entry name" value="calpain_III"/>
    <property type="match status" value="1"/>
</dbReference>
<evidence type="ECO:0000256" key="1">
    <source>
        <dbReference type="ARBA" id="ARBA00007623"/>
    </source>
</evidence>
<comment type="similarity">
    <text evidence="1">Belongs to the peptidase C2 family.</text>
</comment>
<evidence type="ECO:0000313" key="3">
    <source>
        <dbReference type="Proteomes" id="UP000036681"/>
    </source>
</evidence>
<dbReference type="InterPro" id="IPR036213">
    <property type="entry name" value="Calpain_III_sf"/>
</dbReference>
<dbReference type="Gene3D" id="2.60.120.380">
    <property type="match status" value="1"/>
</dbReference>
<keyword evidence="3" id="KW-1185">Reference proteome</keyword>
<dbReference type="PANTHER" id="PTHR10183">
    <property type="entry name" value="CALPAIN"/>
    <property type="match status" value="1"/>
</dbReference>
<organism evidence="3 4">
    <name type="scientific">Ascaris lumbricoides</name>
    <name type="common">Giant roundworm</name>
    <dbReference type="NCBI Taxonomy" id="6252"/>
    <lineage>
        <taxon>Eukaryota</taxon>
        <taxon>Metazoa</taxon>
        <taxon>Ecdysozoa</taxon>
        <taxon>Nematoda</taxon>
        <taxon>Chromadorea</taxon>
        <taxon>Rhabditida</taxon>
        <taxon>Spirurina</taxon>
        <taxon>Ascaridomorpha</taxon>
        <taxon>Ascaridoidea</taxon>
        <taxon>Ascarididae</taxon>
        <taxon>Ascaris</taxon>
    </lineage>
</organism>
<dbReference type="GO" id="GO:0005737">
    <property type="term" value="C:cytoplasm"/>
    <property type="evidence" value="ECO:0007669"/>
    <property type="project" value="TreeGrafter"/>
</dbReference>
<accession>A0A0M3IWZ5</accession>
<proteinExistence type="inferred from homology"/>
<reference evidence="4" key="1">
    <citation type="submission" date="2017-02" db="UniProtKB">
        <authorList>
            <consortium name="WormBaseParasite"/>
        </authorList>
    </citation>
    <scope>IDENTIFICATION</scope>
</reference>
<name>A0A0M3IWZ5_ASCLU</name>
<dbReference type="PANTHER" id="PTHR10183:SF419">
    <property type="entry name" value="CALPAIN CLP-1"/>
    <property type="match status" value="1"/>
</dbReference>
<protein>
    <submittedName>
        <fullName evidence="4">Calpain_III domain-containing protein</fullName>
    </submittedName>
</protein>